<gene>
    <name evidence="2" type="ORF">Fuma_04749</name>
</gene>
<sequence length="240" mass="26132">MLRKGIVALMIGVMSVGSIQAQDSQKSSGLLDLFRGPNIGRPNHQPVRRPAPQAGGVTHAVVEDAAKQVPEIRQTSSRPDTPELQPAEATPQPTPVHYAQPMPMHAVSHGRILPGLVNSEHGPHFLAHGMHHPFNAGGMNAGMIGGNQGGALYPAPKPGIPVQVGGTTIPTHALHPHEMLYAHRYKAMYGPYYYKVHGGWIVTPFGVWSKENWKLQGTQVDVKYKSHISPWARFHPPVIR</sequence>
<reference evidence="2 3" key="1">
    <citation type="journal article" date="2016" name="Front. Microbiol.">
        <title>Fuerstia marisgermanicae gen. nov., sp. nov., an Unusual Member of the Phylum Planctomycetes from the German Wadden Sea.</title>
        <authorList>
            <person name="Kohn T."/>
            <person name="Heuer A."/>
            <person name="Jogler M."/>
            <person name="Vollmers J."/>
            <person name="Boedeker C."/>
            <person name="Bunk B."/>
            <person name="Rast P."/>
            <person name="Borchert D."/>
            <person name="Glockner I."/>
            <person name="Freese H.M."/>
            <person name="Klenk H.P."/>
            <person name="Overmann J."/>
            <person name="Kaster A.K."/>
            <person name="Rohde M."/>
            <person name="Wiegand S."/>
            <person name="Jogler C."/>
        </authorList>
    </citation>
    <scope>NUCLEOTIDE SEQUENCE [LARGE SCALE GENOMIC DNA]</scope>
    <source>
        <strain evidence="2 3">NH11</strain>
    </source>
</reference>
<evidence type="ECO:0000313" key="3">
    <source>
        <dbReference type="Proteomes" id="UP000187735"/>
    </source>
</evidence>
<protein>
    <submittedName>
        <fullName evidence="2">Uncharacterized protein</fullName>
    </submittedName>
</protein>
<name>A0A1P8WM06_9PLAN</name>
<dbReference type="Proteomes" id="UP000187735">
    <property type="component" value="Chromosome"/>
</dbReference>
<evidence type="ECO:0000313" key="2">
    <source>
        <dbReference type="EMBL" id="APZ95095.1"/>
    </source>
</evidence>
<feature type="region of interest" description="Disordered" evidence="1">
    <location>
        <begin position="68"/>
        <end position="93"/>
    </location>
</feature>
<organism evidence="2 3">
    <name type="scientific">Fuerstiella marisgermanici</name>
    <dbReference type="NCBI Taxonomy" id="1891926"/>
    <lineage>
        <taxon>Bacteria</taxon>
        <taxon>Pseudomonadati</taxon>
        <taxon>Planctomycetota</taxon>
        <taxon>Planctomycetia</taxon>
        <taxon>Planctomycetales</taxon>
        <taxon>Planctomycetaceae</taxon>
        <taxon>Fuerstiella</taxon>
    </lineage>
</organism>
<dbReference type="RefSeq" id="WP_145944337.1">
    <property type="nucleotide sequence ID" value="NZ_CP017641.1"/>
</dbReference>
<dbReference type="OrthoDB" id="215533at2"/>
<dbReference type="STRING" id="1891926.Fuma_04749"/>
<proteinExistence type="predicted"/>
<dbReference type="KEGG" id="fmr:Fuma_04749"/>
<keyword evidence="3" id="KW-1185">Reference proteome</keyword>
<dbReference type="AlphaFoldDB" id="A0A1P8WM06"/>
<evidence type="ECO:0000256" key="1">
    <source>
        <dbReference type="SAM" id="MobiDB-lite"/>
    </source>
</evidence>
<dbReference type="EMBL" id="CP017641">
    <property type="protein sequence ID" value="APZ95095.1"/>
    <property type="molecule type" value="Genomic_DNA"/>
</dbReference>
<accession>A0A1P8WM06</accession>